<evidence type="ECO:0000256" key="1">
    <source>
        <dbReference type="ARBA" id="ARBA00001968"/>
    </source>
</evidence>
<evidence type="ECO:0000256" key="4">
    <source>
        <dbReference type="ARBA" id="ARBA00022722"/>
    </source>
</evidence>
<keyword evidence="4" id="KW-0540">Nuclease</keyword>
<comment type="subcellular location">
    <subcellularLocation>
        <location evidence="2">Nucleus</location>
    </subcellularLocation>
</comment>
<evidence type="ECO:0000256" key="6">
    <source>
        <dbReference type="ARBA" id="ARBA00022801"/>
    </source>
</evidence>
<evidence type="ECO:0000313" key="10">
    <source>
        <dbReference type="EMBL" id="KAL0013046.1"/>
    </source>
</evidence>
<dbReference type="AlphaFoldDB" id="A0AAW2DRN9"/>
<feature type="domain" description="DDE Tnp4" evidence="8">
    <location>
        <begin position="121"/>
        <end position="282"/>
    </location>
</feature>
<dbReference type="PANTHER" id="PTHR22930:SF268">
    <property type="entry name" value="NUCLEASE HARBI1"/>
    <property type="match status" value="1"/>
</dbReference>
<dbReference type="Pfam" id="PF04827">
    <property type="entry name" value="Plant_tran"/>
    <property type="match status" value="1"/>
</dbReference>
<keyword evidence="6" id="KW-0378">Hydrolase</keyword>
<keyword evidence="11" id="KW-1185">Reference proteome</keyword>
<comment type="similarity">
    <text evidence="3">Belongs to the HARBI1 family.</text>
</comment>
<evidence type="ECO:0000313" key="11">
    <source>
        <dbReference type="Proteomes" id="UP001459277"/>
    </source>
</evidence>
<evidence type="ECO:0000259" key="9">
    <source>
        <dbReference type="Pfam" id="PF26138"/>
    </source>
</evidence>
<proteinExistence type="inferred from homology"/>
<keyword evidence="7" id="KW-0539">Nucleus</keyword>
<keyword evidence="5" id="KW-0479">Metal-binding</keyword>
<evidence type="ECO:0000256" key="5">
    <source>
        <dbReference type="ARBA" id="ARBA00022723"/>
    </source>
</evidence>
<protein>
    <recommendedName>
        <fullName evidence="12">Nuclease HARBI1</fullName>
    </recommendedName>
</protein>
<comment type="cofactor">
    <cofactor evidence="1">
        <name>a divalent metal cation</name>
        <dbReference type="ChEBI" id="CHEBI:60240"/>
    </cofactor>
</comment>
<organism evidence="10 11">
    <name type="scientific">Lithocarpus litseifolius</name>
    <dbReference type="NCBI Taxonomy" id="425828"/>
    <lineage>
        <taxon>Eukaryota</taxon>
        <taxon>Viridiplantae</taxon>
        <taxon>Streptophyta</taxon>
        <taxon>Embryophyta</taxon>
        <taxon>Tracheophyta</taxon>
        <taxon>Spermatophyta</taxon>
        <taxon>Magnoliopsida</taxon>
        <taxon>eudicotyledons</taxon>
        <taxon>Gunneridae</taxon>
        <taxon>Pentapetalae</taxon>
        <taxon>rosids</taxon>
        <taxon>fabids</taxon>
        <taxon>Fagales</taxon>
        <taxon>Fagaceae</taxon>
        <taxon>Lithocarpus</taxon>
    </lineage>
</organism>
<dbReference type="EMBL" id="JAZDWU010000001">
    <property type="protein sequence ID" value="KAL0013046.1"/>
    <property type="molecule type" value="Genomic_DNA"/>
</dbReference>
<dbReference type="GO" id="GO:0016787">
    <property type="term" value="F:hydrolase activity"/>
    <property type="evidence" value="ECO:0007669"/>
    <property type="project" value="UniProtKB-KW"/>
</dbReference>
<dbReference type="Proteomes" id="UP001459277">
    <property type="component" value="Unassembled WGS sequence"/>
</dbReference>
<dbReference type="Pfam" id="PF13359">
    <property type="entry name" value="DDE_Tnp_4"/>
    <property type="match status" value="1"/>
</dbReference>
<feature type="domain" description="DUF8040" evidence="9">
    <location>
        <begin position="6"/>
        <end position="85"/>
    </location>
</feature>
<dbReference type="InterPro" id="IPR045249">
    <property type="entry name" value="HARBI1-like"/>
</dbReference>
<sequence>MSRLRNSKKCYDVIRMGSQAFQGLCDILWRDGDLQDTQRATVEEQVGKFLHMLAHNQTTRTMSFFFCCSGETISRHFHNVLRSIIMLEDQFLRQPDGIQVPLEILQSSRFNLYFKDCIRALDGTHVRVKVSNEDALRYRGRKGYTTQNVLVACSFDLKFTYVLPGWEGTASDSRIIKSALIRNDNLKIPQGKYYLVDAGYMNRSRLIAPYRGVRYHLKEYSVRPLENAKKLFNLQHASLRTAIERAFGVLKKKFPIIASTTEPNYCVDTQNEIILACCILHNYLMGVDPDESLIAGCTAIERAFGVLKKRYPIISSTTEPNYCVDTQNEIILACCILHNYLMGVDPDESLITEFDEEVLHSHHEHMTPTPREDDEDARQGDIIRDSIASAMWQNYVQM</sequence>
<evidence type="ECO:0008006" key="12">
    <source>
        <dbReference type="Google" id="ProtNLM"/>
    </source>
</evidence>
<dbReference type="GO" id="GO:0004518">
    <property type="term" value="F:nuclease activity"/>
    <property type="evidence" value="ECO:0007669"/>
    <property type="project" value="UniProtKB-KW"/>
</dbReference>
<gene>
    <name evidence="10" type="ORF">SO802_000115</name>
</gene>
<evidence type="ECO:0000259" key="8">
    <source>
        <dbReference type="Pfam" id="PF13359"/>
    </source>
</evidence>
<dbReference type="InterPro" id="IPR006912">
    <property type="entry name" value="Harbinger_derived_prot"/>
</dbReference>
<evidence type="ECO:0000256" key="2">
    <source>
        <dbReference type="ARBA" id="ARBA00004123"/>
    </source>
</evidence>
<evidence type="ECO:0000256" key="3">
    <source>
        <dbReference type="ARBA" id="ARBA00006958"/>
    </source>
</evidence>
<dbReference type="Pfam" id="PF26138">
    <property type="entry name" value="DUF8040"/>
    <property type="match status" value="1"/>
</dbReference>
<dbReference type="GO" id="GO:0046872">
    <property type="term" value="F:metal ion binding"/>
    <property type="evidence" value="ECO:0007669"/>
    <property type="project" value="UniProtKB-KW"/>
</dbReference>
<dbReference type="InterPro" id="IPR058353">
    <property type="entry name" value="DUF8040"/>
</dbReference>
<reference evidence="10 11" key="1">
    <citation type="submission" date="2024-01" db="EMBL/GenBank/DDBJ databases">
        <title>A telomere-to-telomere, gap-free genome of sweet tea (Lithocarpus litseifolius).</title>
        <authorList>
            <person name="Zhou J."/>
        </authorList>
    </citation>
    <scope>NUCLEOTIDE SEQUENCE [LARGE SCALE GENOMIC DNA]</scope>
    <source>
        <strain evidence="10">Zhou-2022a</strain>
        <tissue evidence="10">Leaf</tissue>
    </source>
</reference>
<dbReference type="PANTHER" id="PTHR22930">
    <property type="match status" value="1"/>
</dbReference>
<accession>A0AAW2DRN9</accession>
<evidence type="ECO:0000256" key="7">
    <source>
        <dbReference type="ARBA" id="ARBA00023242"/>
    </source>
</evidence>
<name>A0AAW2DRN9_9ROSI</name>
<comment type="caution">
    <text evidence="10">The sequence shown here is derived from an EMBL/GenBank/DDBJ whole genome shotgun (WGS) entry which is preliminary data.</text>
</comment>
<dbReference type="GO" id="GO:0005634">
    <property type="term" value="C:nucleus"/>
    <property type="evidence" value="ECO:0007669"/>
    <property type="project" value="UniProtKB-SubCell"/>
</dbReference>
<dbReference type="InterPro" id="IPR027806">
    <property type="entry name" value="HARBI1_dom"/>
</dbReference>